<keyword evidence="3" id="KW-1185">Reference proteome</keyword>
<dbReference type="CDD" id="cd12809">
    <property type="entry name" value="Esterase_713_like-2"/>
    <property type="match status" value="1"/>
</dbReference>
<feature type="domain" description="AB hydrolase-1" evidence="1">
    <location>
        <begin position="55"/>
        <end position="219"/>
    </location>
</feature>
<comment type="caution">
    <text evidence="2">The sequence shown here is derived from an EMBL/GenBank/DDBJ whole genome shotgun (WGS) entry which is preliminary data.</text>
</comment>
<evidence type="ECO:0000313" key="2">
    <source>
        <dbReference type="EMBL" id="GAA3687124.1"/>
    </source>
</evidence>
<reference evidence="3" key="1">
    <citation type="journal article" date="2019" name="Int. J. Syst. Evol. Microbiol.">
        <title>The Global Catalogue of Microorganisms (GCM) 10K type strain sequencing project: providing services to taxonomists for standard genome sequencing and annotation.</title>
        <authorList>
            <consortium name="The Broad Institute Genomics Platform"/>
            <consortium name="The Broad Institute Genome Sequencing Center for Infectious Disease"/>
            <person name="Wu L."/>
            <person name="Ma J."/>
        </authorList>
    </citation>
    <scope>NUCLEOTIDE SEQUENCE [LARGE SCALE GENOMIC DNA]</scope>
    <source>
        <strain evidence="3">JCM 30742</strain>
    </source>
</reference>
<sequence length="335" mass="35368">MAFSAPHLAETSRTVTSKRGFFWIPGDTIQTAYGTVPRGPLYVAWESPEEVTRPYPLVLIHGGGGQGTDWLGTPDGRPGWAAEFVEAGFAVYVVDRPGHGRSPHHPEVLGPVSPPFPFEVAQPLFAPADGGDRQTQWPWGRGIEDPEMAQLYAGMSFFMADLAESQELDGLRLGKLLDRIGPAVVVSHSAGSPAGWLLANQRPGMVKGIVAVEPMGPPFAEFPGLGPITYGLTYAPVATEPALADPSQLRADPASFTISGLAGTPVQVVTGGASPNAAHGPDTVAFLRAVGADAELLHLPDRGIEGNGHALILERNSSEAVRPVIEWIAQLQNAT</sequence>
<dbReference type="InterPro" id="IPR000073">
    <property type="entry name" value="AB_hydrolase_1"/>
</dbReference>
<dbReference type="Pfam" id="PF00561">
    <property type="entry name" value="Abhydrolase_1"/>
    <property type="match status" value="1"/>
</dbReference>
<gene>
    <name evidence="2" type="ORF">GCM10023081_25610</name>
</gene>
<dbReference type="EMBL" id="BAABEO010000017">
    <property type="protein sequence ID" value="GAA3687124.1"/>
    <property type="molecule type" value="Genomic_DNA"/>
</dbReference>
<evidence type="ECO:0000313" key="3">
    <source>
        <dbReference type="Proteomes" id="UP001500752"/>
    </source>
</evidence>
<dbReference type="RefSeq" id="WP_345151264.1">
    <property type="nucleotide sequence ID" value="NZ_BAABEO010000017.1"/>
</dbReference>
<evidence type="ECO:0000259" key="1">
    <source>
        <dbReference type="Pfam" id="PF00561"/>
    </source>
</evidence>
<dbReference type="PANTHER" id="PTHR43194:SF2">
    <property type="entry name" value="PEROXISOMAL MEMBRANE PROTEIN LPX1"/>
    <property type="match status" value="1"/>
</dbReference>
<protein>
    <submittedName>
        <fullName evidence="2">Esterase</fullName>
    </submittedName>
</protein>
<dbReference type="SUPFAM" id="SSF53474">
    <property type="entry name" value="alpha/beta-Hydrolases"/>
    <property type="match status" value="1"/>
</dbReference>
<dbReference type="Gene3D" id="3.40.50.1820">
    <property type="entry name" value="alpha/beta hydrolase"/>
    <property type="match status" value="1"/>
</dbReference>
<dbReference type="InterPro" id="IPR029058">
    <property type="entry name" value="AB_hydrolase_fold"/>
</dbReference>
<dbReference type="PANTHER" id="PTHR43194">
    <property type="entry name" value="HYDROLASE ALPHA/BETA FOLD FAMILY"/>
    <property type="match status" value="1"/>
</dbReference>
<proteinExistence type="predicted"/>
<dbReference type="Proteomes" id="UP001500752">
    <property type="component" value="Unassembled WGS sequence"/>
</dbReference>
<organism evidence="2 3">
    <name type="scientific">Arthrobacter ginkgonis</name>
    <dbReference type="NCBI Taxonomy" id="1630594"/>
    <lineage>
        <taxon>Bacteria</taxon>
        <taxon>Bacillati</taxon>
        <taxon>Actinomycetota</taxon>
        <taxon>Actinomycetes</taxon>
        <taxon>Micrococcales</taxon>
        <taxon>Micrococcaceae</taxon>
        <taxon>Arthrobacter</taxon>
    </lineage>
</organism>
<dbReference type="InterPro" id="IPR050228">
    <property type="entry name" value="Carboxylesterase_BioH"/>
</dbReference>
<name>A0ABP7CCC6_9MICC</name>
<accession>A0ABP7CCC6</accession>